<evidence type="ECO:0000313" key="3">
    <source>
        <dbReference type="EMBL" id="SHI76223.1"/>
    </source>
</evidence>
<name>A0A1M6DSS4_9BACE</name>
<keyword evidence="2" id="KW-0732">Signal</keyword>
<dbReference type="RefSeq" id="WP_073313144.1">
    <property type="nucleotide sequence ID" value="NZ_FQZN01000007.1"/>
</dbReference>
<evidence type="ECO:0000256" key="1">
    <source>
        <dbReference type="SAM" id="MobiDB-lite"/>
    </source>
</evidence>
<sequence length="382" mass="43289">MKKIILIQLLCLSCLATAWAQKADSLYIFRFVQEKDVFYVPWRDNGGQLEQLVSLLQQYKEAITAGSIPLYINGYCTGQPTHRENLRMAAIRSNRVKSELIRRAGLAEEHFITANHQGSYKEERNVVTVTVRIPVDTREVAERDFSDTDDTDDTDLKAAQPQEPAAQQTVQQPKNAVQQPENTVQQPENTPQQEKKSVSSVSSVSKKSPASPSRKGCIPLSLRANLLRWATLTPDLGIEWYATPHISILLNASWTSWSWKDKDRRYALWNLSPEVRHYLGTARHGYLGLMYHTGEFNYKLTSTGRQGSYHGGGITGGYLWMFRPSWGIDFHLSAGYTRAEYDTYTLAPTGIRVYKEHNASRNYWGINSAAITLIWKIGGNKQ</sequence>
<feature type="chain" id="PRO_5013291231" description="DUF3575 domain-containing protein" evidence="2">
    <location>
        <begin position="21"/>
        <end position="382"/>
    </location>
</feature>
<reference evidence="4" key="1">
    <citation type="submission" date="2016-11" db="EMBL/GenBank/DDBJ databases">
        <authorList>
            <person name="Varghese N."/>
            <person name="Submissions S."/>
        </authorList>
    </citation>
    <scope>NUCLEOTIDE SEQUENCE [LARGE SCALE GENOMIC DNA]</scope>
    <source>
        <strain evidence="4">DSM 26884</strain>
    </source>
</reference>
<dbReference type="EMBL" id="FQZN01000007">
    <property type="protein sequence ID" value="SHI76223.1"/>
    <property type="molecule type" value="Genomic_DNA"/>
</dbReference>
<feature type="compositionally biased region" description="Low complexity" evidence="1">
    <location>
        <begin position="198"/>
        <end position="213"/>
    </location>
</feature>
<dbReference type="InterPro" id="IPR021958">
    <property type="entry name" value="DUF3575"/>
</dbReference>
<proteinExistence type="predicted"/>
<feature type="signal peptide" evidence="2">
    <location>
        <begin position="1"/>
        <end position="20"/>
    </location>
</feature>
<protein>
    <recommendedName>
        <fullName evidence="5">DUF3575 domain-containing protein</fullName>
    </recommendedName>
</protein>
<evidence type="ECO:0000256" key="2">
    <source>
        <dbReference type="SAM" id="SignalP"/>
    </source>
</evidence>
<evidence type="ECO:0000313" key="4">
    <source>
        <dbReference type="Proteomes" id="UP000184192"/>
    </source>
</evidence>
<feature type="compositionally biased region" description="Polar residues" evidence="1">
    <location>
        <begin position="174"/>
        <end position="192"/>
    </location>
</feature>
<evidence type="ECO:0008006" key="5">
    <source>
        <dbReference type="Google" id="ProtNLM"/>
    </source>
</evidence>
<dbReference type="Pfam" id="PF12099">
    <property type="entry name" value="DUF3575"/>
    <property type="match status" value="1"/>
</dbReference>
<gene>
    <name evidence="3" type="ORF">SAMN05444350_10796</name>
</gene>
<dbReference type="eggNOG" id="COG2885">
    <property type="taxonomic scope" value="Bacteria"/>
</dbReference>
<dbReference type="Proteomes" id="UP000184192">
    <property type="component" value="Unassembled WGS sequence"/>
</dbReference>
<accession>A0A1M6DSS4</accession>
<feature type="compositionally biased region" description="Low complexity" evidence="1">
    <location>
        <begin position="158"/>
        <end position="173"/>
    </location>
</feature>
<keyword evidence="4" id="KW-1185">Reference proteome</keyword>
<dbReference type="GeneID" id="92711647"/>
<dbReference type="AlphaFoldDB" id="A0A1M6DSS4"/>
<organism evidence="3 4">
    <name type="scientific">Bacteroides stercorirosoris</name>
    <dbReference type="NCBI Taxonomy" id="871324"/>
    <lineage>
        <taxon>Bacteria</taxon>
        <taxon>Pseudomonadati</taxon>
        <taxon>Bacteroidota</taxon>
        <taxon>Bacteroidia</taxon>
        <taxon>Bacteroidales</taxon>
        <taxon>Bacteroidaceae</taxon>
        <taxon>Bacteroides</taxon>
    </lineage>
</organism>
<feature type="region of interest" description="Disordered" evidence="1">
    <location>
        <begin position="140"/>
        <end position="215"/>
    </location>
</feature>